<dbReference type="Pfam" id="PF25145">
    <property type="entry name" value="NfeD1b_N"/>
    <property type="match status" value="1"/>
</dbReference>
<protein>
    <recommendedName>
        <fullName evidence="2">NfeD1b N-terminal domain-containing protein</fullName>
    </recommendedName>
</protein>
<keyword evidence="1" id="KW-0472">Membrane</keyword>
<keyword evidence="1" id="KW-0812">Transmembrane</keyword>
<proteinExistence type="predicted"/>
<keyword evidence="1" id="KW-1133">Transmembrane helix</keyword>
<dbReference type="InterPro" id="IPR052165">
    <property type="entry name" value="Membrane_assoc_protease"/>
</dbReference>
<organism evidence="3">
    <name type="scientific">marine sediment metagenome</name>
    <dbReference type="NCBI Taxonomy" id="412755"/>
    <lineage>
        <taxon>unclassified sequences</taxon>
        <taxon>metagenomes</taxon>
        <taxon>ecological metagenomes</taxon>
    </lineage>
</organism>
<dbReference type="EMBL" id="BARS01046884">
    <property type="protein sequence ID" value="GAG33989.1"/>
    <property type="molecule type" value="Genomic_DNA"/>
</dbReference>
<evidence type="ECO:0000256" key="1">
    <source>
        <dbReference type="SAM" id="Phobius"/>
    </source>
</evidence>
<feature type="domain" description="NfeD1b N-terminal" evidence="2">
    <location>
        <begin position="1"/>
        <end position="103"/>
    </location>
</feature>
<dbReference type="AlphaFoldDB" id="X0WSS6"/>
<feature type="non-terminal residue" evidence="3">
    <location>
        <position position="246"/>
    </location>
</feature>
<dbReference type="Gene3D" id="3.90.226.10">
    <property type="entry name" value="2-enoyl-CoA Hydratase, Chain A, domain 1"/>
    <property type="match status" value="1"/>
</dbReference>
<dbReference type="PANTHER" id="PTHR33507">
    <property type="entry name" value="INNER MEMBRANE PROTEIN YBBJ"/>
    <property type="match status" value="1"/>
</dbReference>
<comment type="caution">
    <text evidence="3">The sequence shown here is derived from an EMBL/GenBank/DDBJ whole genome shotgun (WGS) entry which is preliminary data.</text>
</comment>
<reference evidence="3" key="1">
    <citation type="journal article" date="2014" name="Front. Microbiol.">
        <title>High frequency of phylogenetically diverse reductive dehalogenase-homologous genes in deep subseafloor sedimentary metagenomes.</title>
        <authorList>
            <person name="Kawai M."/>
            <person name="Futagami T."/>
            <person name="Toyoda A."/>
            <person name="Takaki Y."/>
            <person name="Nishi S."/>
            <person name="Hori S."/>
            <person name="Arai W."/>
            <person name="Tsubouchi T."/>
            <person name="Morono Y."/>
            <person name="Uchiyama I."/>
            <person name="Ito T."/>
            <person name="Fujiyama A."/>
            <person name="Inagaki F."/>
            <person name="Takami H."/>
        </authorList>
    </citation>
    <scope>NUCLEOTIDE SEQUENCE</scope>
    <source>
        <strain evidence="3">Expedition CK06-06</strain>
    </source>
</reference>
<accession>X0WSS6</accession>
<feature type="transmembrane region" description="Helical" evidence="1">
    <location>
        <begin position="204"/>
        <end position="230"/>
    </location>
</feature>
<name>X0WSS6_9ZZZZ</name>
<dbReference type="InterPro" id="IPR056738">
    <property type="entry name" value="NfeD1b_N"/>
</dbReference>
<dbReference type="PANTHER" id="PTHR33507:SF3">
    <property type="entry name" value="INNER MEMBRANE PROTEIN YBBJ"/>
    <property type="match status" value="1"/>
</dbReference>
<feature type="non-terminal residue" evidence="3">
    <location>
        <position position="1"/>
    </location>
</feature>
<evidence type="ECO:0000259" key="2">
    <source>
        <dbReference type="Pfam" id="PF25145"/>
    </source>
</evidence>
<evidence type="ECO:0000313" key="3">
    <source>
        <dbReference type="EMBL" id="GAG33989.1"/>
    </source>
</evidence>
<dbReference type="GO" id="GO:0005886">
    <property type="term" value="C:plasma membrane"/>
    <property type="evidence" value="ECO:0007669"/>
    <property type="project" value="TreeGrafter"/>
</dbReference>
<dbReference type="InterPro" id="IPR029045">
    <property type="entry name" value="ClpP/crotonase-like_dom_sf"/>
</dbReference>
<gene>
    <name evidence="3" type="ORF">S01H1_70492</name>
</gene>
<dbReference type="SUPFAM" id="SSF52096">
    <property type="entry name" value="ClpP/crotonase"/>
    <property type="match status" value="1"/>
</dbReference>
<sequence length="246" mass="27427">ALEISKTIKSAENIHTVAYVDTAAYSAGALIALACKEIIIRDGGRIGDCAPIIMQGELKGTEREKAESPVRTEFRDSARRNKYNELLAQSMVSMDISVYKIEKIEHLQTGEFRYVNKRDVRLLTDYDPRVEELGKVLPTEGKKTEAKKWKYLKTVVNSKQLLTMTETEAKEYGFAKAIVKSEQEAQAYLGVSDWELWQYDWGEIAVAFLNSMAMTGLLTGVGLLALYVALNTPGFGVPEVVALVCF</sequence>